<gene>
    <name evidence="2" type="ORF">Cvel_10137</name>
</gene>
<organism evidence="2">
    <name type="scientific">Chromera velia CCMP2878</name>
    <dbReference type="NCBI Taxonomy" id="1169474"/>
    <lineage>
        <taxon>Eukaryota</taxon>
        <taxon>Sar</taxon>
        <taxon>Alveolata</taxon>
        <taxon>Colpodellida</taxon>
        <taxon>Chromeraceae</taxon>
        <taxon>Chromera</taxon>
    </lineage>
</organism>
<dbReference type="PhylomeDB" id="A0A0G4I1H5"/>
<feature type="compositionally biased region" description="Low complexity" evidence="1">
    <location>
        <begin position="209"/>
        <end position="229"/>
    </location>
</feature>
<dbReference type="VEuPathDB" id="CryptoDB:Cvel_10137"/>
<dbReference type="AlphaFoldDB" id="A0A0G4I1H5"/>
<proteinExistence type="predicted"/>
<evidence type="ECO:0000313" key="2">
    <source>
        <dbReference type="EMBL" id="CEM50710.1"/>
    </source>
</evidence>
<name>A0A0G4I1H5_9ALVE</name>
<reference evidence="2" key="1">
    <citation type="submission" date="2014-11" db="EMBL/GenBank/DDBJ databases">
        <authorList>
            <person name="Otto D Thomas"/>
            <person name="Naeem Raeece"/>
        </authorList>
    </citation>
    <scope>NUCLEOTIDE SEQUENCE</scope>
</reference>
<accession>A0A0G4I1H5</accession>
<sequence>MQIRSSPVKGPAGKFDPIPDWDCFRGSNGSERTHFELGLGLKGSVCGADLGNATMKVNVHKIAQRRLQDNHLPFIPNADLCLFKAATEECEKLWGNEIDSERAGGKGWSKLHRPDLVKEHHFGMSYTHAHLQEQQQQAQHEVSKAVKDFETIGDGGEEDLIVKYASLTAIARMDEELLLSQIHQLEKDLENQREESAIEQGGEAQVEQSGGAESSAAAAASGNKSAAFSPSWRGKTEREILQQRPPGLEVSTEGYKLMGAAGGGDTFVNTLFEKKLGEATKLGKLVEGYGDPQGCSLLFRYCIFPKLVYLARVMADRLHTDVWERADKELGNSFARSMRLTPEEWIQKKEQIYLPLCQGGLGIPFFRHIAPAALVGCGAQTLAAVRGRLTDQGFATPTQSDFAGLHWVKRVAQAYTDCRGGVQRELGQNHIPRVLQSEWGERIDDFLIHERGEMQHLMIEALHLVRREQLLNALSPPGKARLKSCSGTGASAWLTAMPSSGWTKISPTLFTTAVRLRLGLPIPEIKRNPICACGATLDHEGQHAQTCGTGGGVWWRHEQMKDAFCSLLQGLRHCYVTREPTFGQLGLSTPTRLVNERQKRPDFLAGLPSGDTVLGDVAVTHPFSIDANRLRRFAKTAGSAAKAMEKVKNDRYGEICHEIGFRFVPLVFETYGRPGEGTIRFLKEIAKLGAGRVRGGEGDEAVQTRLMDRYYKVLSCTLQRFVAANLLCSIHSRRGTRGPFQPECLLGREVAAFSGSFDSEGAN</sequence>
<dbReference type="EMBL" id="CDMZ01004730">
    <property type="protein sequence ID" value="CEM50710.1"/>
    <property type="molecule type" value="Genomic_DNA"/>
</dbReference>
<evidence type="ECO:0000256" key="1">
    <source>
        <dbReference type="SAM" id="MobiDB-lite"/>
    </source>
</evidence>
<feature type="region of interest" description="Disordered" evidence="1">
    <location>
        <begin position="190"/>
        <end position="245"/>
    </location>
</feature>
<protein>
    <submittedName>
        <fullName evidence="2">Uncharacterized protein</fullName>
    </submittedName>
</protein>